<proteinExistence type="inferred from homology"/>
<evidence type="ECO:0000313" key="7">
    <source>
        <dbReference type="Proteomes" id="UP001501303"/>
    </source>
</evidence>
<organism evidence="6 7">
    <name type="scientific">Streptomyces sodiiphilus</name>
    <dbReference type="NCBI Taxonomy" id="226217"/>
    <lineage>
        <taxon>Bacteria</taxon>
        <taxon>Bacillati</taxon>
        <taxon>Actinomycetota</taxon>
        <taxon>Actinomycetes</taxon>
        <taxon>Kitasatosporales</taxon>
        <taxon>Streptomycetaceae</taxon>
        <taxon>Streptomyces</taxon>
    </lineage>
</organism>
<comment type="similarity">
    <text evidence="2 4">Belongs to the trans-sulfuration enzymes family.</text>
</comment>
<protein>
    <submittedName>
        <fullName evidence="6">PLP-dependent aspartate aminotransferase family protein</fullName>
    </submittedName>
</protein>
<feature type="region of interest" description="Disordered" evidence="5">
    <location>
        <begin position="1"/>
        <end position="27"/>
    </location>
</feature>
<evidence type="ECO:0000256" key="3">
    <source>
        <dbReference type="ARBA" id="ARBA00022898"/>
    </source>
</evidence>
<sequence length="391" mass="40723">MLHPQTRAVHAGRPASPASGRPLSTPVHQSSAFAFDSADALARAMAGPEGEFVYSRRGNPTVAALEAAVAGLEGGAAALATGSGMGAISAVLLSLLRPGDHVVAQRCLYGGTHAVLRDLQERFGVEVDRISGDDPAELAGVLLPETRLLLLETIANPTAQVPDLPGLMTVAGEAGVVSVVDNSLASPVLCRPIEFGADIVVHSATKYLAGHSDVIGGVVVFADRELHGEVWQRAVELGSTAAPIAAWLTLRGIQTLPLRMRQHCENAGLLAGRLSGHPEVTAVRWPLLPHHPSHETARRVLSGGGGMLSFDLAGGREAGRRFVESVRVAQLALSLGGVETLVAHPASTSHRELDAAELRAAGIGEGTVRIAVGIEHPQDLWSDIENALKLS</sequence>
<keyword evidence="3 4" id="KW-0663">Pyridoxal phosphate</keyword>
<dbReference type="PANTHER" id="PTHR11808">
    <property type="entry name" value="TRANS-SULFURATION ENZYME FAMILY MEMBER"/>
    <property type="match status" value="1"/>
</dbReference>
<gene>
    <name evidence="6" type="ORF">GCM10009716_38220</name>
</gene>
<evidence type="ECO:0000256" key="2">
    <source>
        <dbReference type="ARBA" id="ARBA00009077"/>
    </source>
</evidence>
<dbReference type="RefSeq" id="WP_344264028.1">
    <property type="nucleotide sequence ID" value="NZ_BAAAMJ010000044.1"/>
</dbReference>
<dbReference type="Gene3D" id="3.90.1150.10">
    <property type="entry name" value="Aspartate Aminotransferase, domain 1"/>
    <property type="match status" value="1"/>
</dbReference>
<comment type="cofactor">
    <cofactor evidence="1 4">
        <name>pyridoxal 5'-phosphate</name>
        <dbReference type="ChEBI" id="CHEBI:597326"/>
    </cofactor>
</comment>
<name>A0ABN2PP46_9ACTN</name>
<keyword evidence="7" id="KW-1185">Reference proteome</keyword>
<dbReference type="PANTHER" id="PTHR11808:SF85">
    <property type="entry name" value="CYSTATHIONINE GAMMA-LYASE-RELATED"/>
    <property type="match status" value="1"/>
</dbReference>
<dbReference type="PIRSF" id="PIRSF001434">
    <property type="entry name" value="CGS"/>
    <property type="match status" value="1"/>
</dbReference>
<evidence type="ECO:0000256" key="4">
    <source>
        <dbReference type="RuleBase" id="RU362118"/>
    </source>
</evidence>
<keyword evidence="6" id="KW-0032">Aminotransferase</keyword>
<dbReference type="InterPro" id="IPR054542">
    <property type="entry name" value="Cys_met_metab_PP"/>
</dbReference>
<dbReference type="Pfam" id="PF01053">
    <property type="entry name" value="Cys_Met_Meta_PP"/>
    <property type="match status" value="1"/>
</dbReference>
<evidence type="ECO:0000256" key="1">
    <source>
        <dbReference type="ARBA" id="ARBA00001933"/>
    </source>
</evidence>
<dbReference type="InterPro" id="IPR015424">
    <property type="entry name" value="PyrdxlP-dep_Trfase"/>
</dbReference>
<dbReference type="InterPro" id="IPR015421">
    <property type="entry name" value="PyrdxlP-dep_Trfase_major"/>
</dbReference>
<evidence type="ECO:0000256" key="5">
    <source>
        <dbReference type="SAM" id="MobiDB-lite"/>
    </source>
</evidence>
<evidence type="ECO:0000313" key="6">
    <source>
        <dbReference type="EMBL" id="GAA1926415.1"/>
    </source>
</evidence>
<reference evidence="6 7" key="1">
    <citation type="journal article" date="2019" name="Int. J. Syst. Evol. Microbiol.">
        <title>The Global Catalogue of Microorganisms (GCM) 10K type strain sequencing project: providing services to taxonomists for standard genome sequencing and annotation.</title>
        <authorList>
            <consortium name="The Broad Institute Genomics Platform"/>
            <consortium name="The Broad Institute Genome Sequencing Center for Infectious Disease"/>
            <person name="Wu L."/>
            <person name="Ma J."/>
        </authorList>
    </citation>
    <scope>NUCLEOTIDE SEQUENCE [LARGE SCALE GENOMIC DNA]</scope>
    <source>
        <strain evidence="6 7">JCM 13581</strain>
    </source>
</reference>
<dbReference type="GO" id="GO:0008483">
    <property type="term" value="F:transaminase activity"/>
    <property type="evidence" value="ECO:0007669"/>
    <property type="project" value="UniProtKB-KW"/>
</dbReference>
<dbReference type="Gene3D" id="3.40.640.10">
    <property type="entry name" value="Type I PLP-dependent aspartate aminotransferase-like (Major domain)"/>
    <property type="match status" value="1"/>
</dbReference>
<accession>A0ABN2PP46</accession>
<dbReference type="Proteomes" id="UP001501303">
    <property type="component" value="Unassembled WGS sequence"/>
</dbReference>
<dbReference type="InterPro" id="IPR000277">
    <property type="entry name" value="Cys/Met-Metab_PyrdxlP-dep_enz"/>
</dbReference>
<comment type="caution">
    <text evidence="6">The sequence shown here is derived from an EMBL/GenBank/DDBJ whole genome shotgun (WGS) entry which is preliminary data.</text>
</comment>
<dbReference type="InterPro" id="IPR015422">
    <property type="entry name" value="PyrdxlP-dep_Trfase_small"/>
</dbReference>
<dbReference type="PROSITE" id="PS00868">
    <property type="entry name" value="CYS_MET_METAB_PP"/>
    <property type="match status" value="1"/>
</dbReference>
<dbReference type="CDD" id="cd00614">
    <property type="entry name" value="CGS_like"/>
    <property type="match status" value="1"/>
</dbReference>
<dbReference type="SUPFAM" id="SSF53383">
    <property type="entry name" value="PLP-dependent transferases"/>
    <property type="match status" value="1"/>
</dbReference>
<keyword evidence="6" id="KW-0808">Transferase</keyword>
<dbReference type="EMBL" id="BAAAMJ010000044">
    <property type="protein sequence ID" value="GAA1926415.1"/>
    <property type="molecule type" value="Genomic_DNA"/>
</dbReference>